<sequence>MERIKRLFTIKTKFEAFLVIYALALGATERGIVYMQQYPGTGGHLLALACTGSVFMAGGKILDAVDLQRHLLG</sequence>
<organism evidence="1 2">
    <name type="scientific">Sphingobium tyrosinilyticum</name>
    <dbReference type="NCBI Taxonomy" id="2715436"/>
    <lineage>
        <taxon>Bacteria</taxon>
        <taxon>Pseudomonadati</taxon>
        <taxon>Pseudomonadota</taxon>
        <taxon>Alphaproteobacteria</taxon>
        <taxon>Sphingomonadales</taxon>
        <taxon>Sphingomonadaceae</taxon>
        <taxon>Sphingobium</taxon>
    </lineage>
</organism>
<dbReference type="Proteomes" id="UP001595957">
    <property type="component" value="Unassembled WGS sequence"/>
</dbReference>
<dbReference type="EMBL" id="JBHSFZ010000064">
    <property type="protein sequence ID" value="MFC4596052.1"/>
    <property type="molecule type" value="Genomic_DNA"/>
</dbReference>
<comment type="caution">
    <text evidence="1">The sequence shown here is derived from an EMBL/GenBank/DDBJ whole genome shotgun (WGS) entry which is preliminary data.</text>
</comment>
<name>A0ABV9F365_9SPHN</name>
<protein>
    <submittedName>
        <fullName evidence="1">Uncharacterized protein</fullName>
    </submittedName>
</protein>
<keyword evidence="2" id="KW-1185">Reference proteome</keyword>
<dbReference type="RefSeq" id="WP_066523702.1">
    <property type="nucleotide sequence ID" value="NZ_JBHSFZ010000064.1"/>
</dbReference>
<proteinExistence type="predicted"/>
<reference evidence="2" key="1">
    <citation type="journal article" date="2019" name="Int. J. Syst. Evol. Microbiol.">
        <title>The Global Catalogue of Microorganisms (GCM) 10K type strain sequencing project: providing services to taxonomists for standard genome sequencing and annotation.</title>
        <authorList>
            <consortium name="The Broad Institute Genomics Platform"/>
            <consortium name="The Broad Institute Genome Sequencing Center for Infectious Disease"/>
            <person name="Wu L."/>
            <person name="Ma J."/>
        </authorList>
    </citation>
    <scope>NUCLEOTIDE SEQUENCE [LARGE SCALE GENOMIC DNA]</scope>
    <source>
        <strain evidence="2">NBRC 103632</strain>
    </source>
</reference>
<gene>
    <name evidence="1" type="ORF">ACFO3E_18025</name>
</gene>
<evidence type="ECO:0000313" key="1">
    <source>
        <dbReference type="EMBL" id="MFC4596052.1"/>
    </source>
</evidence>
<accession>A0ABV9F365</accession>
<evidence type="ECO:0000313" key="2">
    <source>
        <dbReference type="Proteomes" id="UP001595957"/>
    </source>
</evidence>